<proteinExistence type="predicted"/>
<evidence type="ECO:0000313" key="2">
    <source>
        <dbReference type="Proteomes" id="UP000001338"/>
    </source>
</evidence>
<comment type="caution">
    <text evidence="1">The sequence shown here is derived from an EMBL/GenBank/DDBJ whole genome shotgun (WGS) entry which is preliminary data.</text>
</comment>
<accession>A0A828Z6P9</accession>
<protein>
    <submittedName>
        <fullName evidence="1">Uncharacterized protein</fullName>
    </submittedName>
</protein>
<sequence length="40" mass="4796">MIESPDLRMKSALNAYKRSKIYNWKKTADSTFEFFHDVLN</sequence>
<dbReference type="AlphaFoldDB" id="A0A828Z6P9"/>
<dbReference type="EMBL" id="AFLV02000009">
    <property type="protein sequence ID" value="EKR65940.1"/>
    <property type="molecule type" value="Genomic_DNA"/>
</dbReference>
<dbReference type="Proteomes" id="UP000001338">
    <property type="component" value="Unassembled WGS sequence"/>
</dbReference>
<evidence type="ECO:0000313" key="1">
    <source>
        <dbReference type="EMBL" id="EKR65940.1"/>
    </source>
</evidence>
<reference evidence="1 2" key="1">
    <citation type="submission" date="2012-10" db="EMBL/GenBank/DDBJ databases">
        <authorList>
            <person name="Harkins D.M."/>
            <person name="Durkin A.S."/>
            <person name="Brinkac L.M."/>
            <person name="Haft D.H."/>
            <person name="Selengut J.D."/>
            <person name="Sanka R."/>
            <person name="DePew J."/>
            <person name="Purushe J."/>
            <person name="Whelen A.C."/>
            <person name="Vinetz J.M."/>
            <person name="Sutton G.G."/>
            <person name="Nierman W.C."/>
            <person name="Fouts D.E."/>
        </authorList>
    </citation>
    <scope>NUCLEOTIDE SEQUENCE [LARGE SCALE GENOMIC DNA]</scope>
    <source>
        <strain evidence="1 2">2006001853</strain>
    </source>
</reference>
<organism evidence="1 2">
    <name type="scientific">Leptospira weilii str. 2006001853</name>
    <dbReference type="NCBI Taxonomy" id="1001589"/>
    <lineage>
        <taxon>Bacteria</taxon>
        <taxon>Pseudomonadati</taxon>
        <taxon>Spirochaetota</taxon>
        <taxon>Spirochaetia</taxon>
        <taxon>Leptospirales</taxon>
        <taxon>Leptospiraceae</taxon>
        <taxon>Leptospira</taxon>
    </lineage>
</organism>
<name>A0A828Z6P9_9LEPT</name>
<gene>
    <name evidence="1" type="ORF">LEP1GSC036_0863</name>
</gene>